<accession>Q677Y7</accession>
<keyword evidence="2" id="KW-1185">Reference proteome</keyword>
<dbReference type="GeneID" id="2978976"/>
<proteinExistence type="predicted"/>
<evidence type="ECO:0000313" key="2">
    <source>
        <dbReference type="Proteomes" id="UP000106699"/>
    </source>
</evidence>
<organism evidence="1 2">
    <name type="scientific">lymphocystis disease virus-China</name>
    <dbReference type="NCBI Taxonomy" id="256729"/>
    <lineage>
        <taxon>Viruses</taxon>
        <taxon>Varidnaviria</taxon>
        <taxon>Bamfordvirae</taxon>
        <taxon>Nucleocytoviricota</taxon>
        <taxon>Megaviricetes</taxon>
        <taxon>Pimascovirales</taxon>
        <taxon>Pimascovirales incertae sedis</taxon>
        <taxon>Iridoviridae</taxon>
        <taxon>Alphairidovirinae</taxon>
        <taxon>Lymphocystivirus</taxon>
        <taxon>Lymphocystivirus paralichthys1</taxon>
        <taxon>Lymphocystis disease virus 2</taxon>
    </lineage>
</organism>
<dbReference type="RefSeq" id="YP_073631.1">
    <property type="nucleotide sequence ID" value="NC_005902.1"/>
</dbReference>
<name>Q677Y7_9VIRU</name>
<sequence>MYELQQYFRALTIFQFLRVKRHYPLPKLYRTSVVILDKGLLFVHL</sequence>
<evidence type="ECO:0000313" key="1">
    <source>
        <dbReference type="EMBL" id="AAU10970.1"/>
    </source>
</evidence>
<protein>
    <submittedName>
        <fullName evidence="1">Uncharacterized protein</fullName>
    </submittedName>
</protein>
<dbReference type="KEGG" id="vg:2978976"/>
<reference evidence="1 2" key="1">
    <citation type="journal article" date="2004" name="J. Virol.">
        <title>Complete genome sequence of lymphocystis disease virus isolated from China.</title>
        <authorList>
            <person name="Zhang Q.Y."/>
            <person name="Xiao F."/>
            <person name="Xie J."/>
            <person name="Li Z.Q."/>
            <person name="Gui J.F."/>
        </authorList>
    </citation>
    <scope>NUCLEOTIDE SEQUENCE [LARGE SCALE GENOMIC DNA]</scope>
</reference>
<dbReference type="Proteomes" id="UP000106699">
    <property type="component" value="Segment"/>
</dbReference>
<dbReference type="EMBL" id="AY380826">
    <property type="protein sequence ID" value="AAU10970.1"/>
    <property type="molecule type" value="Genomic_DNA"/>
</dbReference>